<dbReference type="EMBL" id="JAACJO010000011">
    <property type="protein sequence ID" value="KAF5352419.1"/>
    <property type="molecule type" value="Genomic_DNA"/>
</dbReference>
<accession>A0A8H5D3H0</accession>
<evidence type="ECO:0000313" key="2">
    <source>
        <dbReference type="Proteomes" id="UP000559027"/>
    </source>
</evidence>
<keyword evidence="2" id="KW-1185">Reference proteome</keyword>
<dbReference type="SUPFAM" id="SSF81301">
    <property type="entry name" value="Nucleotidyltransferase"/>
    <property type="match status" value="1"/>
</dbReference>
<sequence length="235" mass="27097">MWRRQQKHWVDYNCIISAATATIVALKKHGITCVAVGSLACKLYGSSRDPNDVDMLILRSPDAPVRTAEQVKDLIVTTDPSHFFLKSPRDPMAPYRILCYRRTSFEAYCKVDILMPGTMYLPNVPHPSSRSYITTISDIPLIPFSLLLLLKLHAWSEHLAEKEQHQRIKHVQDAADVWQLLNMKEKVAELQRAQPWHDAELFSEEFQGLTKTQVKNYCKKYPQRADAWRTLGFET</sequence>
<reference evidence="1 2" key="1">
    <citation type="journal article" date="2020" name="ISME J.">
        <title>Uncovering the hidden diversity of litter-decomposition mechanisms in mushroom-forming fungi.</title>
        <authorList>
            <person name="Floudas D."/>
            <person name="Bentzer J."/>
            <person name="Ahren D."/>
            <person name="Johansson T."/>
            <person name="Persson P."/>
            <person name="Tunlid A."/>
        </authorList>
    </citation>
    <scope>NUCLEOTIDE SEQUENCE [LARGE SCALE GENOMIC DNA]</scope>
    <source>
        <strain evidence="1 2">CBS 146.42</strain>
    </source>
</reference>
<dbReference type="OrthoDB" id="3133286at2759"/>
<dbReference type="Gene3D" id="3.30.460.40">
    <property type="match status" value="1"/>
</dbReference>
<dbReference type="AlphaFoldDB" id="A0A8H5D3H0"/>
<protein>
    <submittedName>
        <fullName evidence="1">Uncharacterized protein</fullName>
    </submittedName>
</protein>
<dbReference type="Proteomes" id="UP000559027">
    <property type="component" value="Unassembled WGS sequence"/>
</dbReference>
<evidence type="ECO:0000313" key="1">
    <source>
        <dbReference type="EMBL" id="KAF5352419.1"/>
    </source>
</evidence>
<gene>
    <name evidence="1" type="ORF">D9756_006296</name>
</gene>
<organism evidence="1 2">
    <name type="scientific">Leucocoprinus leucothites</name>
    <dbReference type="NCBI Taxonomy" id="201217"/>
    <lineage>
        <taxon>Eukaryota</taxon>
        <taxon>Fungi</taxon>
        <taxon>Dikarya</taxon>
        <taxon>Basidiomycota</taxon>
        <taxon>Agaricomycotina</taxon>
        <taxon>Agaricomycetes</taxon>
        <taxon>Agaricomycetidae</taxon>
        <taxon>Agaricales</taxon>
        <taxon>Agaricineae</taxon>
        <taxon>Agaricaceae</taxon>
        <taxon>Leucocoprinus</taxon>
    </lineage>
</organism>
<comment type="caution">
    <text evidence="1">The sequence shown here is derived from an EMBL/GenBank/DDBJ whole genome shotgun (WGS) entry which is preliminary data.</text>
</comment>
<dbReference type="InterPro" id="IPR043519">
    <property type="entry name" value="NT_sf"/>
</dbReference>
<name>A0A8H5D3H0_9AGAR</name>
<proteinExistence type="predicted"/>